<sequence>MKSKLNSNINFSNCMYFIRKYYRYLIFILHPHNLCCMVSSLCAACRPTSTASCYQTLSTVEIYECDKLKDMSWLILAPNLRNLKIYLYDKMEGILNEGKLGEVAGVIGIPYAKSFFKLETLYLFWLPKLKSIYWDVLLFPCLKRIRINACRELKKLTLNSDSAKGNQLSIEGSKDWWATLEWENEATRDAFLPSFKSVPT</sequence>
<evidence type="ECO:0000313" key="3">
    <source>
        <dbReference type="EMBL" id="KAH1055157.1"/>
    </source>
</evidence>
<accession>A0A9D3UPR6</accession>
<dbReference type="InterPro" id="IPR050905">
    <property type="entry name" value="Plant_NBS-LRR"/>
</dbReference>
<protein>
    <recommendedName>
        <fullName evidence="2">Disease resistance protein At4g27190-like leucine-rich repeats domain-containing protein</fullName>
    </recommendedName>
</protein>
<name>A0A9D3UPR6_9ROSI</name>
<dbReference type="Pfam" id="PF23247">
    <property type="entry name" value="LRR_RPS2"/>
    <property type="match status" value="1"/>
</dbReference>
<proteinExistence type="predicted"/>
<evidence type="ECO:0000259" key="2">
    <source>
        <dbReference type="Pfam" id="PF23247"/>
    </source>
</evidence>
<dbReference type="PANTHER" id="PTHR33463:SF220">
    <property type="entry name" value="NB-ARC DOMAIN-CONTAINING PROTEIN"/>
    <property type="match status" value="1"/>
</dbReference>
<reference evidence="3 4" key="1">
    <citation type="journal article" date="2021" name="Plant Biotechnol. J.">
        <title>Multi-omics assisted identification of the key and species-specific regulatory components of drought-tolerant mechanisms in Gossypium stocksii.</title>
        <authorList>
            <person name="Yu D."/>
            <person name="Ke L."/>
            <person name="Zhang D."/>
            <person name="Wu Y."/>
            <person name="Sun Y."/>
            <person name="Mei J."/>
            <person name="Sun J."/>
            <person name="Sun Y."/>
        </authorList>
    </citation>
    <scope>NUCLEOTIDE SEQUENCE [LARGE SCALE GENOMIC DNA]</scope>
    <source>
        <strain evidence="4">cv. E1</strain>
        <tissue evidence="3">Leaf</tissue>
    </source>
</reference>
<keyword evidence="4" id="KW-1185">Reference proteome</keyword>
<comment type="caution">
    <text evidence="3">The sequence shown here is derived from an EMBL/GenBank/DDBJ whole genome shotgun (WGS) entry which is preliminary data.</text>
</comment>
<gene>
    <name evidence="3" type="ORF">J1N35_033222</name>
</gene>
<dbReference type="OrthoDB" id="1582237at2759"/>
<dbReference type="EMBL" id="JAIQCV010000010">
    <property type="protein sequence ID" value="KAH1055157.1"/>
    <property type="molecule type" value="Genomic_DNA"/>
</dbReference>
<dbReference type="InterPro" id="IPR057135">
    <property type="entry name" value="At4g27190-like_LRR"/>
</dbReference>
<organism evidence="3 4">
    <name type="scientific">Gossypium stocksii</name>
    <dbReference type="NCBI Taxonomy" id="47602"/>
    <lineage>
        <taxon>Eukaryota</taxon>
        <taxon>Viridiplantae</taxon>
        <taxon>Streptophyta</taxon>
        <taxon>Embryophyta</taxon>
        <taxon>Tracheophyta</taxon>
        <taxon>Spermatophyta</taxon>
        <taxon>Magnoliopsida</taxon>
        <taxon>eudicotyledons</taxon>
        <taxon>Gunneridae</taxon>
        <taxon>Pentapetalae</taxon>
        <taxon>rosids</taxon>
        <taxon>malvids</taxon>
        <taxon>Malvales</taxon>
        <taxon>Malvaceae</taxon>
        <taxon>Malvoideae</taxon>
        <taxon>Gossypium</taxon>
    </lineage>
</organism>
<dbReference type="PANTHER" id="PTHR33463">
    <property type="entry name" value="NB-ARC DOMAIN-CONTAINING PROTEIN-RELATED"/>
    <property type="match status" value="1"/>
</dbReference>
<dbReference type="AlphaFoldDB" id="A0A9D3UPR6"/>
<evidence type="ECO:0000256" key="1">
    <source>
        <dbReference type="ARBA" id="ARBA00022821"/>
    </source>
</evidence>
<keyword evidence="1" id="KW-0611">Plant defense</keyword>
<dbReference type="InterPro" id="IPR032675">
    <property type="entry name" value="LRR_dom_sf"/>
</dbReference>
<evidence type="ECO:0000313" key="4">
    <source>
        <dbReference type="Proteomes" id="UP000828251"/>
    </source>
</evidence>
<dbReference type="Proteomes" id="UP000828251">
    <property type="component" value="Unassembled WGS sequence"/>
</dbReference>
<feature type="domain" description="Disease resistance protein At4g27190-like leucine-rich repeats" evidence="2">
    <location>
        <begin position="50"/>
        <end position="156"/>
    </location>
</feature>
<dbReference type="Gene3D" id="3.80.10.10">
    <property type="entry name" value="Ribonuclease Inhibitor"/>
    <property type="match status" value="1"/>
</dbReference>